<comment type="caution">
    <text evidence="1">The sequence shown here is derived from an EMBL/GenBank/DDBJ whole genome shotgun (WGS) entry which is preliminary data.</text>
</comment>
<dbReference type="SUPFAM" id="SSF48371">
    <property type="entry name" value="ARM repeat"/>
    <property type="match status" value="1"/>
</dbReference>
<dbReference type="InterPro" id="IPR016024">
    <property type="entry name" value="ARM-type_fold"/>
</dbReference>
<protein>
    <recommendedName>
        <fullName evidence="3">HEAT repeat domain-containing protein</fullName>
    </recommendedName>
</protein>
<gene>
    <name evidence="1" type="ORF">COK05_29870</name>
</gene>
<reference evidence="1 2" key="1">
    <citation type="submission" date="2017-09" db="EMBL/GenBank/DDBJ databases">
        <title>Large-scale bioinformatics analysis of Bacillus genomes uncovers conserved roles of natural products in bacterial physiology.</title>
        <authorList>
            <consortium name="Agbiome Team Llc"/>
            <person name="Bleich R.M."/>
            <person name="Grubbs K.J."/>
            <person name="Santa Maria K.C."/>
            <person name="Allen S.E."/>
            <person name="Farag S."/>
            <person name="Shank E.A."/>
            <person name="Bowers A."/>
        </authorList>
    </citation>
    <scope>NUCLEOTIDE SEQUENCE [LARGE SCALE GENOMIC DNA]</scope>
    <source>
        <strain evidence="1 2">AFS070861</strain>
    </source>
</reference>
<name>A0A2B2L2Y5_BACCE</name>
<sequence length="182" mass="21285">MNIVYNKLEVKIMNREQAIQILKKYSPMPDDEDLTEEMIDEYASAILYFEENPHPSCIEPIMMTFSLDDCYGVYEHATCVLREFSNDEVIPYLIRAIQDKHEGRRYWGTDLAKFFSDIRLVGSLLTCIDDPNDEIREYVAYALSKIDDKSILPVLHNRLLKEHNEDVCEELKQAISKLEKLT</sequence>
<dbReference type="AlphaFoldDB" id="A0A2B2L2Y5"/>
<evidence type="ECO:0008006" key="3">
    <source>
        <dbReference type="Google" id="ProtNLM"/>
    </source>
</evidence>
<dbReference type="EMBL" id="NVAP01000085">
    <property type="protein sequence ID" value="PFQ36689.1"/>
    <property type="molecule type" value="Genomic_DNA"/>
</dbReference>
<evidence type="ECO:0000313" key="1">
    <source>
        <dbReference type="EMBL" id="PFQ36689.1"/>
    </source>
</evidence>
<evidence type="ECO:0000313" key="2">
    <source>
        <dbReference type="Proteomes" id="UP000224386"/>
    </source>
</evidence>
<accession>A0A2B2L2Y5</accession>
<proteinExistence type="predicted"/>
<dbReference type="Proteomes" id="UP000224386">
    <property type="component" value="Unassembled WGS sequence"/>
</dbReference>
<dbReference type="Gene3D" id="1.25.10.10">
    <property type="entry name" value="Leucine-rich Repeat Variant"/>
    <property type="match status" value="1"/>
</dbReference>
<dbReference type="InterPro" id="IPR011989">
    <property type="entry name" value="ARM-like"/>
</dbReference>
<organism evidence="1 2">
    <name type="scientific">Bacillus cereus</name>
    <dbReference type="NCBI Taxonomy" id="1396"/>
    <lineage>
        <taxon>Bacteria</taxon>
        <taxon>Bacillati</taxon>
        <taxon>Bacillota</taxon>
        <taxon>Bacilli</taxon>
        <taxon>Bacillales</taxon>
        <taxon>Bacillaceae</taxon>
        <taxon>Bacillus</taxon>
        <taxon>Bacillus cereus group</taxon>
    </lineage>
</organism>